<evidence type="ECO:0000256" key="6">
    <source>
        <dbReference type="ARBA" id="ARBA00022846"/>
    </source>
</evidence>
<dbReference type="CTD" id="75732"/>
<comment type="subcellular location">
    <subcellularLocation>
        <location evidence="2">Cytoplasm</location>
        <location evidence="2">Cytoskeleton</location>
        <location evidence="2">Flagellum axoneme</location>
    </subcellularLocation>
</comment>
<reference evidence="15" key="1">
    <citation type="submission" date="2025-08" db="UniProtKB">
        <authorList>
            <consortium name="RefSeq"/>
        </authorList>
    </citation>
    <scope>IDENTIFICATION</scope>
    <source>
        <tissue evidence="15">Spleen</tissue>
    </source>
</reference>
<dbReference type="RefSeq" id="XP_020833751.1">
    <property type="nucleotide sequence ID" value="XM_020978092.1"/>
</dbReference>
<accession>A0A6P5JR32</accession>
<keyword evidence="7" id="KW-0969">Cilium</keyword>
<dbReference type="AlphaFoldDB" id="A0A6P5JR32"/>
<dbReference type="PROSITE" id="PS50096">
    <property type="entry name" value="IQ"/>
    <property type="match status" value="1"/>
</dbReference>
<keyword evidence="5" id="KW-0963">Cytoplasm</keyword>
<dbReference type="KEGG" id="pcw:110202089"/>
<evidence type="ECO:0000256" key="4">
    <source>
        <dbReference type="ARBA" id="ARBA00021752"/>
    </source>
</evidence>
<dbReference type="PANTHER" id="PTHR31598">
    <property type="entry name" value="IQ DOMAIN-CONTAINING PROTEIN D"/>
    <property type="match status" value="1"/>
</dbReference>
<evidence type="ECO:0000313" key="15">
    <source>
        <dbReference type="RefSeq" id="XP_020833751.1"/>
    </source>
</evidence>
<sequence>MEVLVAPLYQGSEISTSNRLRLAIGPASKKALLSCMTTNQMDPARTKLTTTEAKRIVFVLDETIRKVEMVTLLSAAAYSPESLEGLWEDDLIKAVRDHEDFCNTLLELDNLVKEEEVQLAESGDHGQQLLIEEHKHSLTLLKEEVKGSARNTLRIFLLNLPAGEILRTQVVGRSEEASVFLQGLTEFRGFVFEKLLTSPMEEKERAEFLDEINLREKKNNQLIQDLEAELSATLKARDSEMEKENLVIQELKSHLHQVLKFSENHLLRTKQEAEKQQKAELQASQGRIAKIQQDILRLRTQYHNIVEENRDSEQALRKKKYKLETEIENWIQKYDTEMGEKQTEYEELDEIYTEEKAQLAELKEKHAVLVQEFVQIRDERLINSKKQLEAEKEMALMMRAATLIQAFWRGYLVRSLLKSKRKKKKKGRGRKKK</sequence>
<dbReference type="InParanoid" id="A0A6P5JR32"/>
<evidence type="ECO:0000256" key="10">
    <source>
        <dbReference type="ARBA" id="ARBA00032180"/>
    </source>
</evidence>
<evidence type="ECO:0000256" key="2">
    <source>
        <dbReference type="ARBA" id="ARBA00004611"/>
    </source>
</evidence>
<keyword evidence="9" id="KW-0966">Cell projection</keyword>
<proteinExistence type="inferred from homology"/>
<evidence type="ECO:0000256" key="1">
    <source>
        <dbReference type="ARBA" id="ARBA00003029"/>
    </source>
</evidence>
<dbReference type="FunCoup" id="A0A6P5JR32">
    <property type="interactions" value="85"/>
</dbReference>
<dbReference type="InterPro" id="IPR000048">
    <property type="entry name" value="IQ_motif_EF-hand-BS"/>
</dbReference>
<evidence type="ECO:0000313" key="14">
    <source>
        <dbReference type="Proteomes" id="UP000515140"/>
    </source>
</evidence>
<keyword evidence="8" id="KW-0206">Cytoskeleton</keyword>
<keyword evidence="12" id="KW-0175">Coiled coil</keyword>
<dbReference type="InterPro" id="IPR042815">
    <property type="entry name" value="DRC10"/>
</dbReference>
<evidence type="ECO:0000256" key="9">
    <source>
        <dbReference type="ARBA" id="ARBA00023273"/>
    </source>
</evidence>
<protein>
    <recommendedName>
        <fullName evidence="4">Dynein regulatory complex protein 10</fullName>
    </recommendedName>
    <alternativeName>
        <fullName evidence="10">IQ domain-containing protein D</fullName>
    </alternativeName>
</protein>
<dbReference type="CDD" id="cd23767">
    <property type="entry name" value="IQCD"/>
    <property type="match status" value="1"/>
</dbReference>
<keyword evidence="13" id="KW-0812">Transmembrane</keyword>
<name>A0A6P5JR32_PHACI</name>
<gene>
    <name evidence="15" type="primary">IQCD</name>
</gene>
<evidence type="ECO:0000256" key="8">
    <source>
        <dbReference type="ARBA" id="ARBA00023212"/>
    </source>
</evidence>
<dbReference type="Gene3D" id="1.20.5.190">
    <property type="match status" value="1"/>
</dbReference>
<feature type="coiled-coil region" evidence="12">
    <location>
        <begin position="209"/>
        <end position="243"/>
    </location>
</feature>
<dbReference type="Pfam" id="PF00612">
    <property type="entry name" value="IQ"/>
    <property type="match status" value="1"/>
</dbReference>
<evidence type="ECO:0000256" key="12">
    <source>
        <dbReference type="SAM" id="Coils"/>
    </source>
</evidence>
<dbReference type="GO" id="GO:0036064">
    <property type="term" value="C:ciliary basal body"/>
    <property type="evidence" value="ECO:0007669"/>
    <property type="project" value="Ensembl"/>
</dbReference>
<organism evidence="14 15">
    <name type="scientific">Phascolarctos cinereus</name>
    <name type="common">Koala</name>
    <dbReference type="NCBI Taxonomy" id="38626"/>
    <lineage>
        <taxon>Eukaryota</taxon>
        <taxon>Metazoa</taxon>
        <taxon>Chordata</taxon>
        <taxon>Craniata</taxon>
        <taxon>Vertebrata</taxon>
        <taxon>Euteleostomi</taxon>
        <taxon>Mammalia</taxon>
        <taxon>Metatheria</taxon>
        <taxon>Diprotodontia</taxon>
        <taxon>Phascolarctidae</taxon>
        <taxon>Phascolarctos</taxon>
    </lineage>
</organism>
<evidence type="ECO:0000256" key="7">
    <source>
        <dbReference type="ARBA" id="ARBA00023069"/>
    </source>
</evidence>
<dbReference type="PANTHER" id="PTHR31598:SF1">
    <property type="entry name" value="DYNEIN REGULATORY COMPLEX PROTEIN 10"/>
    <property type="match status" value="1"/>
</dbReference>
<comment type="similarity">
    <text evidence="3">Belongs to the DRC10 family.</text>
</comment>
<evidence type="ECO:0000256" key="13">
    <source>
        <dbReference type="SAM" id="Phobius"/>
    </source>
</evidence>
<feature type="coiled-coil region" evidence="12">
    <location>
        <begin position="331"/>
        <end position="379"/>
    </location>
</feature>
<keyword evidence="14" id="KW-1185">Reference proteome</keyword>
<keyword evidence="6" id="KW-0282">Flagellum</keyword>
<comment type="subunit">
    <text evidence="11">Component of the nexin-dynein regulatory complex (N-DRC). Interacts with CFAP52.</text>
</comment>
<keyword evidence="13" id="KW-0472">Membrane</keyword>
<comment type="function">
    <text evidence="1">Component of the nexin-dynein regulatory complex (N-DRC), a key regulator of ciliary/flagellar motility which maintains the alignment and integrity of the distal axoneme and regulates microtubule sliding in motile axonemes.</text>
</comment>
<feature type="transmembrane region" description="Helical" evidence="13">
    <location>
        <begin position="396"/>
        <end position="417"/>
    </location>
</feature>
<keyword evidence="13" id="KW-1133">Transmembrane helix</keyword>
<dbReference type="GeneID" id="110202089"/>
<evidence type="ECO:0000256" key="11">
    <source>
        <dbReference type="ARBA" id="ARBA00046836"/>
    </source>
</evidence>
<evidence type="ECO:0000256" key="5">
    <source>
        <dbReference type="ARBA" id="ARBA00022490"/>
    </source>
</evidence>
<dbReference type="SMART" id="SM00015">
    <property type="entry name" value="IQ"/>
    <property type="match status" value="1"/>
</dbReference>
<feature type="coiled-coil region" evidence="12">
    <location>
        <begin position="274"/>
        <end position="301"/>
    </location>
</feature>
<evidence type="ECO:0000256" key="3">
    <source>
        <dbReference type="ARBA" id="ARBA00009071"/>
    </source>
</evidence>
<dbReference type="Proteomes" id="UP000515140">
    <property type="component" value="Unplaced"/>
</dbReference>